<keyword evidence="4" id="KW-0547">Nucleotide-binding</keyword>
<keyword evidence="10" id="KW-0496">Mitochondrion</keyword>
<evidence type="ECO:0000256" key="5">
    <source>
        <dbReference type="ARBA" id="ARBA00022792"/>
    </source>
</evidence>
<dbReference type="GO" id="GO:0005524">
    <property type="term" value="F:ATP binding"/>
    <property type="evidence" value="ECO:0007669"/>
    <property type="project" value="UniProtKB-KW"/>
</dbReference>
<evidence type="ECO:0000256" key="1">
    <source>
        <dbReference type="ARBA" id="ARBA00004637"/>
    </source>
</evidence>
<dbReference type="SUPFAM" id="SSF54427">
    <property type="entry name" value="NTF2-like"/>
    <property type="match status" value="1"/>
</dbReference>
<evidence type="ECO:0000256" key="13">
    <source>
        <dbReference type="SAM" id="Coils"/>
    </source>
</evidence>
<organism evidence="16">
    <name type="scientific">Microbotryum lychnidis-dioicae (strain p1A1 Lamole / MvSl-1064)</name>
    <name type="common">Anther smut fungus</name>
    <dbReference type="NCBI Taxonomy" id="683840"/>
    <lineage>
        <taxon>Eukaryota</taxon>
        <taxon>Fungi</taxon>
        <taxon>Dikarya</taxon>
        <taxon>Basidiomycota</taxon>
        <taxon>Pucciniomycotina</taxon>
        <taxon>Microbotryomycetes</taxon>
        <taxon>Microbotryales</taxon>
        <taxon>Microbotryaceae</taxon>
        <taxon>Microbotryum</taxon>
    </lineage>
</organism>
<keyword evidence="5" id="KW-0999">Mitochondrion inner membrane</keyword>
<dbReference type="Pfam" id="PF04280">
    <property type="entry name" value="Tim44"/>
    <property type="match status" value="1"/>
</dbReference>
<evidence type="ECO:0000256" key="11">
    <source>
        <dbReference type="ARBA" id="ARBA00023136"/>
    </source>
</evidence>
<dbReference type="GO" id="GO:0030150">
    <property type="term" value="P:protein import into mitochondrial matrix"/>
    <property type="evidence" value="ECO:0007669"/>
    <property type="project" value="TreeGrafter"/>
</dbReference>
<dbReference type="GO" id="GO:0005743">
    <property type="term" value="C:mitochondrial inner membrane"/>
    <property type="evidence" value="ECO:0007669"/>
    <property type="project" value="UniProtKB-SubCell"/>
</dbReference>
<reference evidence="17" key="4">
    <citation type="submission" date="2015-06" db="UniProtKB">
        <authorList>
            <consortium name="EnsemblFungi"/>
        </authorList>
    </citation>
    <scope>IDENTIFICATION</scope>
</reference>
<proteinExistence type="inferred from homology"/>
<evidence type="ECO:0000256" key="3">
    <source>
        <dbReference type="ARBA" id="ARBA00022448"/>
    </source>
</evidence>
<feature type="region of interest" description="Disordered" evidence="14">
    <location>
        <begin position="258"/>
        <end position="287"/>
    </location>
</feature>
<dbReference type="EMBL" id="GL541675">
    <property type="protein sequence ID" value="KDE06203.1"/>
    <property type="molecule type" value="Genomic_DNA"/>
</dbReference>
<evidence type="ECO:0000256" key="2">
    <source>
        <dbReference type="ARBA" id="ARBA00009597"/>
    </source>
</evidence>
<dbReference type="FunFam" id="3.10.450.240:FF:000002">
    <property type="entry name" value="Mitochondrial import inner membrane translocase subunit TIM44"/>
    <property type="match status" value="1"/>
</dbReference>
<feature type="coiled-coil region" evidence="13">
    <location>
        <begin position="118"/>
        <end position="145"/>
    </location>
</feature>
<protein>
    <recommendedName>
        <fullName evidence="12">Mitochondrial import inner membrane translocase subunit TIM44</fullName>
    </recommendedName>
</protein>
<keyword evidence="13" id="KW-0175">Coiled coil</keyword>
<feature type="domain" description="Tim44-like" evidence="15">
    <location>
        <begin position="357"/>
        <end position="510"/>
    </location>
</feature>
<reference evidence="18" key="1">
    <citation type="submission" date="2010-11" db="EMBL/GenBank/DDBJ databases">
        <title>The genome sequence of Microbotryum violaceum strain p1A1 Lamole.</title>
        <authorList>
            <person name="Cuomo C."/>
            <person name="Perlin M."/>
            <person name="Young S.K."/>
            <person name="Zeng Q."/>
            <person name="Gargeya S."/>
            <person name="Alvarado L."/>
            <person name="Berlin A."/>
            <person name="Chapman S.B."/>
            <person name="Chen Z."/>
            <person name="Freedman E."/>
            <person name="Gellesch M."/>
            <person name="Goldberg J."/>
            <person name="Griggs A."/>
            <person name="Gujja S."/>
            <person name="Heilman E."/>
            <person name="Heiman D."/>
            <person name="Howarth C."/>
            <person name="Mehta T."/>
            <person name="Neiman D."/>
            <person name="Pearson M."/>
            <person name="Roberts A."/>
            <person name="Saif S."/>
            <person name="Shea T."/>
            <person name="Shenoy N."/>
            <person name="Sisk P."/>
            <person name="Stolte C."/>
            <person name="Sykes S."/>
            <person name="White J."/>
            <person name="Yandava C."/>
            <person name="Haas B."/>
            <person name="Nusbaum C."/>
            <person name="Birren B."/>
        </authorList>
    </citation>
    <scope>NUCLEOTIDE SEQUENCE [LARGE SCALE GENOMIC DNA]</scope>
    <source>
        <strain evidence="18">p1A1 Lamole</strain>
    </source>
</reference>
<dbReference type="GO" id="GO:0051087">
    <property type="term" value="F:protein-folding chaperone binding"/>
    <property type="evidence" value="ECO:0007669"/>
    <property type="project" value="TreeGrafter"/>
</dbReference>
<keyword evidence="6" id="KW-0067">ATP-binding</keyword>
<reference evidence="16 18" key="3">
    <citation type="journal article" date="2015" name="BMC Genomics">
        <title>Sex and parasites: genomic and transcriptomic analysis of Microbotryum lychnidis-dioicae, the biotrophic and plant-castrating anther smut fungus.</title>
        <authorList>
            <person name="Perlin M.H."/>
            <person name="Amselem J."/>
            <person name="Fontanillas E."/>
            <person name="Toh S.S."/>
            <person name="Chen Z."/>
            <person name="Goldberg J."/>
            <person name="Duplessis S."/>
            <person name="Henrissat B."/>
            <person name="Young S."/>
            <person name="Zeng Q."/>
            <person name="Aguileta G."/>
            <person name="Petit E."/>
            <person name="Badouin H."/>
            <person name="Andrews J."/>
            <person name="Razeeq D."/>
            <person name="Gabaldon T."/>
            <person name="Quesneville H."/>
            <person name="Giraud T."/>
            <person name="Hood M.E."/>
            <person name="Schultz D.J."/>
            <person name="Cuomo C.A."/>
        </authorList>
    </citation>
    <scope>NUCLEOTIDE SEQUENCE [LARGE SCALE GENOMIC DNA]</scope>
    <source>
        <strain evidence="16">P1A1 Lamole</strain>
        <strain evidence="18">p1A1 Lamole</strain>
    </source>
</reference>
<keyword evidence="3" id="KW-0813">Transport</keyword>
<dbReference type="InterPro" id="IPR007379">
    <property type="entry name" value="Tim44-like_dom"/>
</dbReference>
<keyword evidence="11" id="KW-0472">Membrane</keyword>
<dbReference type="Proteomes" id="UP000017200">
    <property type="component" value="Unassembled WGS sequence"/>
</dbReference>
<name>U5H8B9_USTV1</name>
<evidence type="ECO:0000256" key="9">
    <source>
        <dbReference type="ARBA" id="ARBA00023010"/>
    </source>
</evidence>
<dbReference type="Gene3D" id="3.10.450.240">
    <property type="match status" value="1"/>
</dbReference>
<dbReference type="FunCoup" id="U5H8B9">
    <property type="interactions" value="324"/>
</dbReference>
<evidence type="ECO:0000256" key="6">
    <source>
        <dbReference type="ARBA" id="ARBA00022840"/>
    </source>
</evidence>
<evidence type="ECO:0000313" key="17">
    <source>
        <dbReference type="EnsemblFungi" id="MVLG_03483T0"/>
    </source>
</evidence>
<feature type="compositionally biased region" description="Low complexity" evidence="14">
    <location>
        <begin position="20"/>
        <end position="58"/>
    </location>
</feature>
<evidence type="ECO:0000313" key="18">
    <source>
        <dbReference type="Proteomes" id="UP000017200"/>
    </source>
</evidence>
<gene>
    <name evidence="16" type="ORF">MVLG_03483</name>
</gene>
<reference evidence="16" key="2">
    <citation type="submission" date="2010-11" db="EMBL/GenBank/DDBJ databases">
        <authorList>
            <consortium name="The Broad Institute Genome Sequencing Platform"/>
            <person name="Earl A."/>
            <person name="Ward D."/>
            <person name="Feldgarden M."/>
            <person name="Gevers D."/>
            <person name="Butler R."/>
            <person name="Young S.K."/>
            <person name="Zeng Q."/>
            <person name="Gargeya S."/>
            <person name="Fitzgerald M."/>
            <person name="Haas B."/>
            <person name="Abouelleil A."/>
            <person name="Alvarado L."/>
            <person name="Arachchi H.M."/>
            <person name="Berlin A."/>
            <person name="Brown A."/>
            <person name="Chapman S.B."/>
            <person name="Chen Z."/>
            <person name="Dunbar C."/>
            <person name="Freedman E."/>
            <person name="Gearin G."/>
            <person name="Gellesch M."/>
            <person name="Goldberg J."/>
            <person name="Griggs A."/>
            <person name="Gujja S."/>
            <person name="Heilman E."/>
            <person name="Heiman D."/>
            <person name="Howarth C."/>
            <person name="Larson L."/>
            <person name="Lui A."/>
            <person name="MacDonald P.J.P."/>
            <person name="Mehta T."/>
            <person name="Montmayeur A."/>
            <person name="Murphy C."/>
            <person name="Neiman D."/>
            <person name="Pearson M."/>
            <person name="Priest M."/>
            <person name="Roberts A."/>
            <person name="Saif S."/>
            <person name="Shea T."/>
            <person name="Shenoy N."/>
            <person name="Sisk P."/>
            <person name="Stolte C."/>
            <person name="Sykes S."/>
            <person name="White J."/>
            <person name="Yandava C."/>
            <person name="Wortman J."/>
            <person name="Nusbaum C."/>
            <person name="Birren B."/>
        </authorList>
    </citation>
    <scope>NUCLEOTIDE SEQUENCE</scope>
    <source>
        <strain evidence="16">P1A1 Lamole</strain>
    </source>
</reference>
<feature type="compositionally biased region" description="Low complexity" evidence="14">
    <location>
        <begin position="68"/>
        <end position="83"/>
    </location>
</feature>
<dbReference type="EnsemblFungi" id="MVLG_03483T0">
    <property type="protein sequence ID" value="MVLG_03483T0"/>
    <property type="gene ID" value="MVLG_03483"/>
</dbReference>
<dbReference type="STRING" id="683840.U5H8B9"/>
<evidence type="ECO:0000313" key="16">
    <source>
        <dbReference type="EMBL" id="KDE06203.1"/>
    </source>
</evidence>
<feature type="compositionally biased region" description="Basic and acidic residues" evidence="14">
    <location>
        <begin position="84"/>
        <end position="99"/>
    </location>
</feature>
<keyword evidence="7" id="KW-0653">Protein transport</keyword>
<comment type="subcellular location">
    <subcellularLocation>
        <location evidence="1">Mitochondrion inner membrane</location>
        <topology evidence="1">Peripheral membrane protein</topology>
    </subcellularLocation>
</comment>
<dbReference type="PANTHER" id="PTHR10721">
    <property type="entry name" value="MITOCHONDRIAL IMPORT INNER MEMBRANE TRANSLOCASE SUBUNIT TIM44"/>
    <property type="match status" value="1"/>
</dbReference>
<feature type="region of interest" description="Disordered" evidence="14">
    <location>
        <begin position="1"/>
        <end position="108"/>
    </location>
</feature>
<dbReference type="OrthoDB" id="10265990at2759"/>
<evidence type="ECO:0000256" key="14">
    <source>
        <dbReference type="SAM" id="MobiDB-lite"/>
    </source>
</evidence>
<dbReference type="OMA" id="NFQMEPF"/>
<keyword evidence="9" id="KW-0811">Translocation</keyword>
<evidence type="ECO:0000259" key="15">
    <source>
        <dbReference type="SMART" id="SM00978"/>
    </source>
</evidence>
<evidence type="ECO:0000256" key="7">
    <source>
        <dbReference type="ARBA" id="ARBA00022927"/>
    </source>
</evidence>
<dbReference type="SMART" id="SM00978">
    <property type="entry name" value="Tim44"/>
    <property type="match status" value="1"/>
</dbReference>
<sequence>MKSAAVRVAHVAVRSRSRPSRTSTSSLLMPSTPSSMRRQAVGASASASSSFSTTTRSFDPAKPQGPHTSSSSSTDSSGTGNDNGKQKDQKEQAKARAEEPVDTTVPGRSPFQAFVDVLRAEVRKNREWQDSVKQLQGEASKVQDSEAMRKTKELYERARLQASIENNPKLAAAARELKKAGVNVNDAITHTIKTMEENAFVKSAGRAISASARVVGDAAMTASEPLRKTEAYKAVASEISEAIDSAANNVQHGGYIEKDARRRRREARLEKAGKSGQQGLAARRPKVEEDPLAGQAVTLHATANVEKKSRFASITPKPVADAFSSLSHAYAESENPFVSSMRTVTSAIGRFFDETETAKVAKWVKELDPSFTTEGFLRELREYIVPELVDAYVNGDQPTLKAWCSEATYNVLMATLQGTISPTLVSESRVLDIRNLDIMSAKILENDLHVFVVAWRTQEILAYRDIKTGKLTVGDENKIEQVGYVAVLTRIDEELDSKVTGGWKVIDMARRAG</sequence>
<dbReference type="HOGENOM" id="CLU_020932_0_0_1"/>
<dbReference type="InParanoid" id="U5H8B9"/>
<dbReference type="InterPro" id="IPR039544">
    <property type="entry name" value="Tim44-like"/>
</dbReference>
<comment type="similarity">
    <text evidence="2">Belongs to the Tim44 family.</text>
</comment>
<keyword evidence="18" id="KW-1185">Reference proteome</keyword>
<evidence type="ECO:0000256" key="10">
    <source>
        <dbReference type="ARBA" id="ARBA00023128"/>
    </source>
</evidence>
<dbReference type="AlphaFoldDB" id="U5H8B9"/>
<dbReference type="PANTHER" id="PTHR10721:SF1">
    <property type="entry name" value="MITOCHONDRIAL IMPORT INNER MEMBRANE TRANSLOCASE SUBUNIT TIM44"/>
    <property type="match status" value="1"/>
</dbReference>
<dbReference type="EMBL" id="AEIJ01000340">
    <property type="status" value="NOT_ANNOTATED_CDS"/>
    <property type="molecule type" value="Genomic_DNA"/>
</dbReference>
<dbReference type="InterPro" id="IPR032710">
    <property type="entry name" value="NTF2-like_dom_sf"/>
</dbReference>
<keyword evidence="8" id="KW-0809">Transit peptide</keyword>
<evidence type="ECO:0000256" key="8">
    <source>
        <dbReference type="ARBA" id="ARBA00022946"/>
    </source>
</evidence>
<evidence type="ECO:0000256" key="4">
    <source>
        <dbReference type="ARBA" id="ARBA00022741"/>
    </source>
</evidence>
<accession>U5H8B9</accession>
<evidence type="ECO:0000256" key="12">
    <source>
        <dbReference type="ARBA" id="ARBA00074309"/>
    </source>
</evidence>